<comment type="caution">
    <text evidence="2">The sequence shown here is derived from an EMBL/GenBank/DDBJ whole genome shotgun (WGS) entry which is preliminary data.</text>
</comment>
<protein>
    <recommendedName>
        <fullName evidence="4">Lysozyme inhibitor LprI N-terminal domain-containing protein</fullName>
    </recommendedName>
</protein>
<dbReference type="Proteomes" id="UP000548582">
    <property type="component" value="Unassembled WGS sequence"/>
</dbReference>
<feature type="signal peptide" evidence="1">
    <location>
        <begin position="1"/>
        <end position="20"/>
    </location>
</feature>
<evidence type="ECO:0000313" key="3">
    <source>
        <dbReference type="Proteomes" id="UP000548582"/>
    </source>
</evidence>
<organism evidence="2 3">
    <name type="scientific">Neoroseomonas marina</name>
    <dbReference type="NCBI Taxonomy" id="1232220"/>
    <lineage>
        <taxon>Bacteria</taxon>
        <taxon>Pseudomonadati</taxon>
        <taxon>Pseudomonadota</taxon>
        <taxon>Alphaproteobacteria</taxon>
        <taxon>Acetobacterales</taxon>
        <taxon>Acetobacteraceae</taxon>
        <taxon>Neoroseomonas</taxon>
    </lineage>
</organism>
<dbReference type="AlphaFoldDB" id="A0A848EB87"/>
<dbReference type="RefSeq" id="WP_170054026.1">
    <property type="nucleotide sequence ID" value="NZ_JABBKX010000003.1"/>
</dbReference>
<name>A0A848EB87_9PROT</name>
<reference evidence="2 3" key="1">
    <citation type="submission" date="2020-03" db="EMBL/GenBank/DDBJ databases">
        <authorList>
            <person name="Sun Q."/>
        </authorList>
    </citation>
    <scope>NUCLEOTIDE SEQUENCE [LARGE SCALE GENOMIC DNA]</scope>
    <source>
        <strain evidence="2 3">JC162</strain>
    </source>
</reference>
<evidence type="ECO:0000256" key="1">
    <source>
        <dbReference type="SAM" id="SignalP"/>
    </source>
</evidence>
<feature type="chain" id="PRO_5032716264" description="Lysozyme inhibitor LprI N-terminal domain-containing protein" evidence="1">
    <location>
        <begin position="21"/>
        <end position="226"/>
    </location>
</feature>
<gene>
    <name evidence="2" type="ORF">GWK16_11060</name>
</gene>
<dbReference type="EMBL" id="JABBKX010000003">
    <property type="protein sequence ID" value="NMJ41784.1"/>
    <property type="molecule type" value="Genomic_DNA"/>
</dbReference>
<accession>A0A848EB87</accession>
<keyword evidence="3" id="KW-1185">Reference proteome</keyword>
<proteinExistence type="predicted"/>
<keyword evidence="1" id="KW-0732">Signal</keyword>
<evidence type="ECO:0008006" key="4">
    <source>
        <dbReference type="Google" id="ProtNLM"/>
    </source>
</evidence>
<evidence type="ECO:0000313" key="2">
    <source>
        <dbReference type="EMBL" id="NMJ41784.1"/>
    </source>
</evidence>
<sequence>MIARLLCLLLTLVVASPVLAQEPCPARRNVDCAGAARAVDAAIAADPWLAVMDQAQRMRLEELLPLLGAESAAELVTQQAAWRRSLSANLFFHADGTLDAPNPRAALRSALEYRLMQLIRIEHDPSASVGGIWAGVQGEVMVEVLNAGRYRISAGTSDINNFAWTCGYEGEGESTRVEWLRTRDGALELRRVGVMLSVRMNMPQANGFCGAAGSLSGLFFRIGDVP</sequence>